<keyword evidence="2" id="KW-1185">Reference proteome</keyword>
<dbReference type="RefSeq" id="WP_207561744.1">
    <property type="nucleotide sequence ID" value="NZ_CP046072.1"/>
</dbReference>
<reference evidence="1" key="2">
    <citation type="submission" date="2021-04" db="EMBL/GenBank/DDBJ databases">
        <title>Isolation and characterization of a novel species of the genus Sulfurimonas.</title>
        <authorList>
            <person name="Fukui M."/>
        </authorList>
    </citation>
    <scope>NUCLEOTIDE SEQUENCE</scope>
    <source>
        <strain evidence="1">H1576</strain>
    </source>
</reference>
<dbReference type="KEGG" id="saqt:GJV85_12705"/>
<accession>A0A975B2J1</accession>
<dbReference type="EMBL" id="CP046072">
    <property type="protein sequence ID" value="QSZ42930.1"/>
    <property type="molecule type" value="Genomic_DNA"/>
</dbReference>
<dbReference type="AlphaFoldDB" id="A0A975B2J1"/>
<proteinExistence type="predicted"/>
<protein>
    <submittedName>
        <fullName evidence="1">Uncharacterized protein</fullName>
    </submittedName>
</protein>
<evidence type="ECO:0000313" key="2">
    <source>
        <dbReference type="Proteomes" id="UP000671852"/>
    </source>
</evidence>
<dbReference type="Proteomes" id="UP000671852">
    <property type="component" value="Chromosome"/>
</dbReference>
<reference evidence="1" key="1">
    <citation type="submission" date="2019-11" db="EMBL/GenBank/DDBJ databases">
        <authorList>
            <person name="Kojima H."/>
        </authorList>
    </citation>
    <scope>NUCLEOTIDE SEQUENCE</scope>
    <source>
        <strain evidence="1">H1576</strain>
    </source>
</reference>
<evidence type="ECO:0000313" key="1">
    <source>
        <dbReference type="EMBL" id="QSZ42930.1"/>
    </source>
</evidence>
<sequence>MEISDVEFEMELAGVDASDIESILALCKSKGFNSDFLDDELLKKGYPKVFTVDYDEYDSFDDDEYYSIEKFPHKNHYQD</sequence>
<organism evidence="1 2">
    <name type="scientific">Sulfurimonas aquatica</name>
    <dbReference type="NCBI Taxonomy" id="2672570"/>
    <lineage>
        <taxon>Bacteria</taxon>
        <taxon>Pseudomonadati</taxon>
        <taxon>Campylobacterota</taxon>
        <taxon>Epsilonproteobacteria</taxon>
        <taxon>Campylobacterales</taxon>
        <taxon>Sulfurimonadaceae</taxon>
        <taxon>Sulfurimonas</taxon>
    </lineage>
</organism>
<gene>
    <name evidence="1" type="ORF">GJV85_12705</name>
</gene>
<name>A0A975B2J1_9BACT</name>